<proteinExistence type="predicted"/>
<feature type="signal peptide" evidence="1">
    <location>
        <begin position="1"/>
        <end position="23"/>
    </location>
</feature>
<dbReference type="InParanoid" id="A0A061G8V0"/>
<reference evidence="2 3" key="1">
    <citation type="journal article" date="2013" name="Genome Biol.">
        <title>The genome sequence of the most widely cultivated cacao type and its use to identify candidate genes regulating pod color.</title>
        <authorList>
            <person name="Motamayor J.C."/>
            <person name="Mockaitis K."/>
            <person name="Schmutz J."/>
            <person name="Haiminen N."/>
            <person name="Iii D.L."/>
            <person name="Cornejo O."/>
            <person name="Findley S.D."/>
            <person name="Zheng P."/>
            <person name="Utro F."/>
            <person name="Royaert S."/>
            <person name="Saski C."/>
            <person name="Jenkins J."/>
            <person name="Podicheti R."/>
            <person name="Zhao M."/>
            <person name="Scheffler B.E."/>
            <person name="Stack J.C."/>
            <person name="Feltus F.A."/>
            <person name="Mustiga G.M."/>
            <person name="Amores F."/>
            <person name="Phillips W."/>
            <person name="Marelli J.P."/>
            <person name="May G.D."/>
            <person name="Shapiro H."/>
            <person name="Ma J."/>
            <person name="Bustamante C.D."/>
            <person name="Schnell R.J."/>
            <person name="Main D."/>
            <person name="Gilbert D."/>
            <person name="Parida L."/>
            <person name="Kuhn D.N."/>
        </authorList>
    </citation>
    <scope>NUCLEOTIDE SEQUENCE [LARGE SCALE GENOMIC DNA]</scope>
    <source>
        <strain evidence="3">cv. Matina 1-6</strain>
    </source>
</reference>
<dbReference type="Gramene" id="EOY26275">
    <property type="protein sequence ID" value="EOY26275"/>
    <property type="gene ID" value="TCM_027752"/>
</dbReference>
<keyword evidence="1" id="KW-0732">Signal</keyword>
<keyword evidence="3" id="KW-1185">Reference proteome</keyword>
<accession>A0A061G8V0</accession>
<sequence>MGFDNLITFILLVVRMFWLKVDAVNELAKEVFNKKYPKKPLEVFMGKWNILVTTQIRNHDRRKGINGNYPCNPCKPNNE</sequence>
<dbReference type="HOGENOM" id="CLU_2610862_0_0_1"/>
<organism evidence="2 3">
    <name type="scientific">Theobroma cacao</name>
    <name type="common">Cacao</name>
    <name type="synonym">Cocoa</name>
    <dbReference type="NCBI Taxonomy" id="3641"/>
    <lineage>
        <taxon>Eukaryota</taxon>
        <taxon>Viridiplantae</taxon>
        <taxon>Streptophyta</taxon>
        <taxon>Embryophyta</taxon>
        <taxon>Tracheophyta</taxon>
        <taxon>Spermatophyta</taxon>
        <taxon>Magnoliopsida</taxon>
        <taxon>eudicotyledons</taxon>
        <taxon>Gunneridae</taxon>
        <taxon>Pentapetalae</taxon>
        <taxon>rosids</taxon>
        <taxon>malvids</taxon>
        <taxon>Malvales</taxon>
        <taxon>Malvaceae</taxon>
        <taxon>Byttnerioideae</taxon>
        <taxon>Theobroma</taxon>
    </lineage>
</organism>
<gene>
    <name evidence="2" type="ORF">TCM_027752</name>
</gene>
<dbReference type="AlphaFoldDB" id="A0A061G8V0"/>
<evidence type="ECO:0000313" key="2">
    <source>
        <dbReference type="EMBL" id="EOY26275.1"/>
    </source>
</evidence>
<evidence type="ECO:0000256" key="1">
    <source>
        <dbReference type="SAM" id="SignalP"/>
    </source>
</evidence>
<evidence type="ECO:0000313" key="3">
    <source>
        <dbReference type="Proteomes" id="UP000026915"/>
    </source>
</evidence>
<name>A0A061G8V0_THECC</name>
<protein>
    <submittedName>
        <fullName evidence="2">Uncharacterized protein</fullName>
    </submittedName>
</protein>
<dbReference type="EMBL" id="CM001884">
    <property type="protein sequence ID" value="EOY26275.1"/>
    <property type="molecule type" value="Genomic_DNA"/>
</dbReference>
<dbReference type="Proteomes" id="UP000026915">
    <property type="component" value="Chromosome 6"/>
</dbReference>
<feature type="chain" id="PRO_5001602641" evidence="1">
    <location>
        <begin position="24"/>
        <end position="79"/>
    </location>
</feature>